<name>A0A094ZS91_SCHHA</name>
<dbReference type="SUPFAM" id="SSF81383">
    <property type="entry name" value="F-box domain"/>
    <property type="match status" value="1"/>
</dbReference>
<dbReference type="Pfam" id="PF12937">
    <property type="entry name" value="F-box-like"/>
    <property type="match status" value="1"/>
</dbReference>
<dbReference type="GeneID" id="24591770"/>
<reference evidence="2" key="4">
    <citation type="journal article" date="2022" name="PLoS Pathog.">
        <title>Chromosome-level genome of Schistosoma haematobium underpins genome-wide explorations of molecular variation.</title>
        <authorList>
            <person name="Stroehlein A.J."/>
            <person name="Korhonen P.K."/>
            <person name="Lee V.V."/>
            <person name="Ralph S.A."/>
            <person name="Mentink-Kane M."/>
            <person name="You H."/>
            <person name="McManus D.P."/>
            <person name="Tchuente L.T."/>
            <person name="Stothard J.R."/>
            <person name="Kaur P."/>
            <person name="Dudchenko O."/>
            <person name="Aiden E.L."/>
            <person name="Yang B."/>
            <person name="Yang H."/>
            <person name="Emery A.M."/>
            <person name="Webster B.L."/>
            <person name="Brindley P.J."/>
            <person name="Rollinson D."/>
            <person name="Chang B.C.H."/>
            <person name="Gasser R.B."/>
            <person name="Young N.D."/>
        </authorList>
    </citation>
    <scope>NUCLEOTIDE SEQUENCE</scope>
</reference>
<dbReference type="PROSITE" id="PS50181">
    <property type="entry name" value="FBOX"/>
    <property type="match status" value="1"/>
</dbReference>
<dbReference type="Gene3D" id="3.80.10.10">
    <property type="entry name" value="Ribonuclease Inhibitor"/>
    <property type="match status" value="1"/>
</dbReference>
<dbReference type="Proteomes" id="UP000471633">
    <property type="component" value="Unassembled WGS sequence"/>
</dbReference>
<reference evidence="2" key="3">
    <citation type="submission" date="2021-06" db="EMBL/GenBank/DDBJ databases">
        <title>Chromosome-level genome assembly for S. haematobium.</title>
        <authorList>
            <person name="Stroehlein A.J."/>
        </authorList>
    </citation>
    <scope>NUCLEOTIDE SEQUENCE</scope>
</reference>
<dbReference type="AlphaFoldDB" id="A0A094ZS91"/>
<evidence type="ECO:0000313" key="3">
    <source>
        <dbReference type="EMBL" id="KGB35944.1"/>
    </source>
</evidence>
<reference evidence="2" key="2">
    <citation type="journal article" date="2019" name="Gigascience">
        <title>High-quality Schistosoma haematobium genome achieved by single-molecule and long-range sequencing.</title>
        <authorList>
            <person name="Stroehlein A.J."/>
            <person name="Korhonen P.K."/>
            <person name="Chong T.M."/>
            <person name="Lim Y.L."/>
            <person name="Chan K.G."/>
            <person name="Webster B."/>
            <person name="Rollinson D."/>
            <person name="Brindley P.J."/>
            <person name="Gasser R.B."/>
            <person name="Young N.D."/>
        </authorList>
    </citation>
    <scope>NUCLEOTIDE SEQUENCE</scope>
</reference>
<dbReference type="InterPro" id="IPR032675">
    <property type="entry name" value="LRR_dom_sf"/>
</dbReference>
<dbReference type="STRING" id="6185.A0A094ZS91"/>
<evidence type="ECO:0000259" key="1">
    <source>
        <dbReference type="PROSITE" id="PS50181"/>
    </source>
</evidence>
<dbReference type="PANTHER" id="PTHR20933:SF4">
    <property type="entry name" value="F-BOX INVOLVED IN POLYQ PATHOGENESIS, ISOFORM A"/>
    <property type="match status" value="1"/>
</dbReference>
<dbReference type="SMART" id="SM00256">
    <property type="entry name" value="FBOX"/>
    <property type="match status" value="1"/>
</dbReference>
<keyword evidence="4" id="KW-1185">Reference proteome</keyword>
<dbReference type="PANTHER" id="PTHR20933">
    <property type="entry name" value="F-BOX ONLY PROTEIN 33"/>
    <property type="match status" value="1"/>
</dbReference>
<dbReference type="EMBL" id="AMPZ03000001">
    <property type="protein sequence ID" value="KAH9595319.1"/>
    <property type="molecule type" value="Genomic_DNA"/>
</dbReference>
<evidence type="ECO:0000313" key="2">
    <source>
        <dbReference type="EMBL" id="KAH9595319.1"/>
    </source>
</evidence>
<accession>A0A094ZS91</accession>
<dbReference type="RefSeq" id="XP_012795709.1">
    <property type="nucleotide sequence ID" value="XM_012940255.3"/>
</dbReference>
<dbReference type="CTD" id="24591770"/>
<dbReference type="EMBL" id="KL250730">
    <property type="protein sequence ID" value="KGB35944.1"/>
    <property type="molecule type" value="Genomic_DNA"/>
</dbReference>
<proteinExistence type="predicted"/>
<dbReference type="Gene3D" id="1.20.1280.50">
    <property type="match status" value="1"/>
</dbReference>
<dbReference type="GO" id="GO:0031398">
    <property type="term" value="P:positive regulation of protein ubiquitination"/>
    <property type="evidence" value="ECO:0007669"/>
    <property type="project" value="TreeGrafter"/>
</dbReference>
<sequence>MTSKSIMDVVRDLRRASNFRRTSVFNEDFLITRLPEKIMLQIFSHLSHPELCNIARVCKMWRRLAYDHSLWQSLNLRPEYGGIFVRSIDELLNLIHHRSGSGLRCIELSSDLVTIPVLEELGNRCPNLRYLTLDFSNAMQLHDFNELASFPSSIKYLCICLSDVIFMEGLMRKIYSCLSAVEILHLIGTFELATEEEEEIYEVINISKIKAHTPNLRVINLFGINFIEDSHVELLASNCIHLECVALNFCLNVKGSSFTLLIANCKKLTTLLLEHCGLKDEFMMAVPWENSGICELDITSTELSAECLENFLTRIPYFTYLAAGHTDFFTDHILNTLCDSGKFKQVKAIDLSHTPALNEQSITNLLKLHGHQLHGLMLHGKATLAEYFWTTVIPYLGAIKVCVLGASHGWFYKYNTRVHIDKILESFAGYCPNLEALEIQWDPDTIRFSDKSRKFIDRIRIKCPRLKSLTLSDGKYYEMVKGNFERAECPRVVRTTTTYITSIISLLKRYKDLRFN</sequence>
<dbReference type="SUPFAM" id="SSF52047">
    <property type="entry name" value="RNI-like"/>
    <property type="match status" value="1"/>
</dbReference>
<reference evidence="3" key="1">
    <citation type="journal article" date="2012" name="Nat. Genet.">
        <title>Whole-genome sequence of Schistosoma haematobium.</title>
        <authorList>
            <person name="Young N.D."/>
            <person name="Jex A.R."/>
            <person name="Li B."/>
            <person name="Liu S."/>
            <person name="Yang L."/>
            <person name="Xiong Z."/>
            <person name="Li Y."/>
            <person name="Cantacessi C."/>
            <person name="Hall R.S."/>
            <person name="Xu X."/>
            <person name="Chen F."/>
            <person name="Wu X."/>
            <person name="Zerlotini A."/>
            <person name="Oliveira G."/>
            <person name="Hofmann A."/>
            <person name="Zhang G."/>
            <person name="Fang X."/>
            <person name="Kang Y."/>
            <person name="Campbell B.E."/>
            <person name="Loukas A."/>
            <person name="Ranganathan S."/>
            <person name="Rollinson D."/>
            <person name="Rinaldi G."/>
            <person name="Brindley P.J."/>
            <person name="Yang H."/>
            <person name="Wang J."/>
            <person name="Wang J."/>
            <person name="Gasser R.B."/>
        </authorList>
    </citation>
    <scope>NUCLEOTIDE SEQUENCE [LARGE SCALE GENOMIC DNA]</scope>
</reference>
<dbReference type="KEGG" id="shx:MS3_00001409"/>
<protein>
    <submittedName>
        <fullName evidence="3">F-box/LRR-repeat protein 20</fullName>
    </submittedName>
</protein>
<dbReference type="InterPro" id="IPR036047">
    <property type="entry name" value="F-box-like_dom_sf"/>
</dbReference>
<dbReference type="InterPro" id="IPR001810">
    <property type="entry name" value="F-box_dom"/>
</dbReference>
<organism evidence="3">
    <name type="scientific">Schistosoma haematobium</name>
    <name type="common">Blood fluke</name>
    <dbReference type="NCBI Taxonomy" id="6185"/>
    <lineage>
        <taxon>Eukaryota</taxon>
        <taxon>Metazoa</taxon>
        <taxon>Spiralia</taxon>
        <taxon>Lophotrochozoa</taxon>
        <taxon>Platyhelminthes</taxon>
        <taxon>Trematoda</taxon>
        <taxon>Digenea</taxon>
        <taxon>Strigeidida</taxon>
        <taxon>Schistosomatoidea</taxon>
        <taxon>Schistosomatidae</taxon>
        <taxon>Schistosoma</taxon>
    </lineage>
</organism>
<feature type="domain" description="F-box" evidence="1">
    <location>
        <begin position="28"/>
        <end position="74"/>
    </location>
</feature>
<evidence type="ECO:0000313" key="4">
    <source>
        <dbReference type="Proteomes" id="UP000471633"/>
    </source>
</evidence>
<dbReference type="OrthoDB" id="3219396at2759"/>
<gene>
    <name evidence="2" type="ORF">MS3_00001409</name>
    <name evidence="3" type="ORF">MS3_04217</name>
</gene>